<comment type="catalytic activity">
    <reaction evidence="10 12">
        <text>tRNA(Sec) + L-serine + ATP = L-seryl-tRNA(Sec) + AMP + diphosphate + H(+)</text>
        <dbReference type="Rhea" id="RHEA:42580"/>
        <dbReference type="Rhea" id="RHEA-COMP:9742"/>
        <dbReference type="Rhea" id="RHEA-COMP:10128"/>
        <dbReference type="ChEBI" id="CHEBI:15378"/>
        <dbReference type="ChEBI" id="CHEBI:30616"/>
        <dbReference type="ChEBI" id="CHEBI:33019"/>
        <dbReference type="ChEBI" id="CHEBI:33384"/>
        <dbReference type="ChEBI" id="CHEBI:78442"/>
        <dbReference type="ChEBI" id="CHEBI:78533"/>
        <dbReference type="ChEBI" id="CHEBI:456215"/>
        <dbReference type="EC" id="6.1.1.11"/>
    </reaction>
</comment>
<evidence type="ECO:0000256" key="13">
    <source>
        <dbReference type="PIRSR" id="PIRSR001529-1"/>
    </source>
</evidence>
<dbReference type="RefSeq" id="WP_040092402.1">
    <property type="nucleotide sequence ID" value="NZ_CM020866.1"/>
</dbReference>
<dbReference type="AlphaFoldDB" id="A0A2P6F9X8"/>
<keyword evidence="9 12" id="KW-0030">Aminoacyl-tRNA synthetase</keyword>
<dbReference type="PIRSF" id="PIRSF001529">
    <property type="entry name" value="Ser-tRNA-synth_IIa"/>
    <property type="match status" value="1"/>
</dbReference>
<comment type="function">
    <text evidence="12">Catalyzes the attachment of serine to tRNA(Ser). Is also able to aminoacylate tRNA(Sec) with serine, to form the misacylated tRNA L-seryl-tRNA(Sec), which will be further converted into selenocysteinyl-tRNA(Sec).</text>
</comment>
<dbReference type="Pfam" id="PF00587">
    <property type="entry name" value="tRNA-synt_2b"/>
    <property type="match status" value="1"/>
</dbReference>
<dbReference type="InterPro" id="IPR002314">
    <property type="entry name" value="aa-tRNA-synt_IIb"/>
</dbReference>
<feature type="binding site" evidence="12">
    <location>
        <position position="384"/>
    </location>
    <ligand>
        <name>L-serine</name>
        <dbReference type="ChEBI" id="CHEBI:33384"/>
    </ligand>
</feature>
<dbReference type="PANTHER" id="PTHR43697:SF1">
    <property type="entry name" value="SERINE--TRNA LIGASE"/>
    <property type="match status" value="1"/>
</dbReference>
<dbReference type="NCBIfam" id="TIGR00414">
    <property type="entry name" value="serS"/>
    <property type="match status" value="1"/>
</dbReference>
<evidence type="ECO:0000256" key="1">
    <source>
        <dbReference type="ARBA" id="ARBA00004496"/>
    </source>
</evidence>
<name>A0A2P6F9X8_9MOLU</name>
<evidence type="ECO:0000256" key="9">
    <source>
        <dbReference type="ARBA" id="ARBA00023146"/>
    </source>
</evidence>
<evidence type="ECO:0000313" key="17">
    <source>
        <dbReference type="EMBL" id="PQM30250.1"/>
    </source>
</evidence>
<keyword evidence="5 12" id="KW-0436">Ligase</keyword>
<dbReference type="InterPro" id="IPR006195">
    <property type="entry name" value="aa-tRNA-synth_II"/>
</dbReference>
<feature type="binding site" evidence="12 13">
    <location>
        <position position="285"/>
    </location>
    <ligand>
        <name>L-serine</name>
        <dbReference type="ChEBI" id="CHEBI:33384"/>
    </ligand>
</feature>
<dbReference type="Pfam" id="PF02403">
    <property type="entry name" value="Seryl_tRNA_N"/>
    <property type="match status" value="1"/>
</dbReference>
<keyword evidence="18" id="KW-1185">Reference proteome</keyword>
<evidence type="ECO:0000256" key="3">
    <source>
        <dbReference type="ARBA" id="ARBA00010728"/>
    </source>
</evidence>
<evidence type="ECO:0000256" key="6">
    <source>
        <dbReference type="ARBA" id="ARBA00022741"/>
    </source>
</evidence>
<evidence type="ECO:0000259" key="16">
    <source>
        <dbReference type="PROSITE" id="PS50862"/>
    </source>
</evidence>
<dbReference type="HAMAP" id="MF_00176">
    <property type="entry name" value="Ser_tRNA_synth_type1"/>
    <property type="match status" value="1"/>
</dbReference>
<evidence type="ECO:0000256" key="2">
    <source>
        <dbReference type="ARBA" id="ARBA00005045"/>
    </source>
</evidence>
<evidence type="ECO:0000256" key="7">
    <source>
        <dbReference type="ARBA" id="ARBA00022840"/>
    </source>
</evidence>
<protein>
    <recommendedName>
        <fullName evidence="12">Serine--tRNA ligase</fullName>
        <ecNumber evidence="12">6.1.1.11</ecNumber>
    </recommendedName>
    <alternativeName>
        <fullName evidence="12">Seryl-tRNA synthetase</fullName>
        <shortName evidence="12">SerRS</shortName>
    </alternativeName>
    <alternativeName>
        <fullName evidence="12">Seryl-tRNA(Ser/Sec) synthetase</fullName>
    </alternativeName>
</protein>
<dbReference type="InterPro" id="IPR033729">
    <property type="entry name" value="SerRS_core"/>
</dbReference>
<dbReference type="GO" id="GO:0016260">
    <property type="term" value="P:selenocysteine biosynthetic process"/>
    <property type="evidence" value="ECO:0007669"/>
    <property type="project" value="UniProtKB-UniRule"/>
</dbReference>
<dbReference type="InterPro" id="IPR045864">
    <property type="entry name" value="aa-tRNA-synth_II/BPL/LPL"/>
</dbReference>
<dbReference type="GO" id="GO:0006434">
    <property type="term" value="P:seryl-tRNA aminoacylation"/>
    <property type="evidence" value="ECO:0007669"/>
    <property type="project" value="UniProtKB-UniRule"/>
</dbReference>
<dbReference type="GO" id="GO:0005737">
    <property type="term" value="C:cytoplasm"/>
    <property type="evidence" value="ECO:0007669"/>
    <property type="project" value="UniProtKB-SubCell"/>
</dbReference>
<evidence type="ECO:0000256" key="15">
    <source>
        <dbReference type="SAM" id="Coils"/>
    </source>
</evidence>
<keyword evidence="6 12" id="KW-0547">Nucleotide-binding</keyword>
<sequence length="423" mass="48991">MLDQKKVVENLDEVIKKLSRRQDDFSYLQDVKKLSEQRRELIVKSEKLKEQRNLESKKVGTLVAEKKDHEAAKIKEIIVTMKKEMDIIDNQLNQVEEKIRAILEVTPNIPDDSVPTGQDENDNLEVRKWGKVTPNPKIKEHWEVASKLDIIDFERGTKLSGSRFVVYKGMGAKLERALMNFMLDEHAKRGYIEIETPILVQPQIMYGTGNLPKFREDTYYIEKDNLYLIPTAEVPLTNLYREEILAGKDLPIYHTAYTPCFRQEAGSAGRDTKGIIRLHQFRKVEMVKFTKAENSFDELEKMVLDVEKILQLLEIPYRVILLCSGDMGFSSAKTYDIEVWMPGQNKYREISSCSNCLDFQSRRMKMRYRDDNNETNFVHTLNGSGLAVDRLIVAILENYQNEDGTISIPKRIQSYLQGQTVIP</sequence>
<dbReference type="InterPro" id="IPR042103">
    <property type="entry name" value="SerRS_1_N_sf"/>
</dbReference>
<evidence type="ECO:0000256" key="5">
    <source>
        <dbReference type="ARBA" id="ARBA00022598"/>
    </source>
</evidence>
<evidence type="ECO:0000256" key="4">
    <source>
        <dbReference type="ARBA" id="ARBA00022490"/>
    </source>
</evidence>
<comment type="domain">
    <text evidence="12">Consists of two distinct domains, a catalytic core and a N-terminal extension that is involved in tRNA binding.</text>
</comment>
<comment type="subunit">
    <text evidence="12">Homodimer. The tRNA molecule binds across the dimer.</text>
</comment>
<reference evidence="17 18" key="1">
    <citation type="journal article" date="2015" name="MBio">
        <title>Genome sequence of the Drosophila melanogaster male-killing Spiroplasma strain MSRO endosymbiont.</title>
        <authorList>
            <person name="Paredes J.C."/>
            <person name="Herren J.K."/>
            <person name="Schupfer F."/>
            <person name="Marin R."/>
            <person name="Claverol S."/>
            <person name="Kuo C.H."/>
            <person name="Lemaitre B."/>
            <person name="Beven L."/>
        </authorList>
    </citation>
    <scope>NUCLEOTIDE SEQUENCE [LARGE SCALE GENOMIC DNA]</scope>
    <source>
        <strain evidence="17 18">MSRO</strain>
    </source>
</reference>
<dbReference type="GO" id="GO:0005524">
    <property type="term" value="F:ATP binding"/>
    <property type="evidence" value="ECO:0007669"/>
    <property type="project" value="UniProtKB-UniRule"/>
</dbReference>
<comment type="caution">
    <text evidence="12">Lacks conserved residue(s) required for the propagation of feature annotation.</text>
</comment>
<evidence type="ECO:0000256" key="11">
    <source>
        <dbReference type="ARBA" id="ARBA00048823"/>
    </source>
</evidence>
<dbReference type="SUPFAM" id="SSF46589">
    <property type="entry name" value="tRNA-binding arm"/>
    <property type="match status" value="1"/>
</dbReference>
<keyword evidence="4 12" id="KW-0963">Cytoplasm</keyword>
<feature type="binding site" evidence="13">
    <location>
        <position position="231"/>
    </location>
    <ligand>
        <name>L-serine</name>
        <dbReference type="ChEBI" id="CHEBI:33384"/>
    </ligand>
</feature>
<dbReference type="PANTHER" id="PTHR43697">
    <property type="entry name" value="SERYL-TRNA SYNTHETASE"/>
    <property type="match status" value="1"/>
</dbReference>
<dbReference type="PRINTS" id="PR00981">
    <property type="entry name" value="TRNASYNTHSER"/>
</dbReference>
<dbReference type="PROSITE" id="PS50862">
    <property type="entry name" value="AA_TRNA_LIGASE_II"/>
    <property type="match status" value="1"/>
</dbReference>
<dbReference type="GO" id="GO:0004828">
    <property type="term" value="F:serine-tRNA ligase activity"/>
    <property type="evidence" value="ECO:0007669"/>
    <property type="project" value="UniProtKB-UniRule"/>
</dbReference>
<dbReference type="InterPro" id="IPR002317">
    <property type="entry name" value="Ser-tRNA-ligase_type_1"/>
</dbReference>
<dbReference type="STRING" id="2138.SMSRO_v1c00050"/>
<dbReference type="EC" id="6.1.1.11" evidence="12"/>
<dbReference type="SUPFAM" id="SSF55681">
    <property type="entry name" value="Class II aaRS and biotin synthetases"/>
    <property type="match status" value="1"/>
</dbReference>
<dbReference type="Proteomes" id="UP000031565">
    <property type="component" value="Unassembled WGS sequence"/>
</dbReference>
<dbReference type="Gene3D" id="3.30.930.10">
    <property type="entry name" value="Bira Bifunctional Protein, Domain 2"/>
    <property type="match status" value="1"/>
</dbReference>
<evidence type="ECO:0000256" key="8">
    <source>
        <dbReference type="ARBA" id="ARBA00022917"/>
    </source>
</evidence>
<comment type="catalytic activity">
    <reaction evidence="11 12">
        <text>tRNA(Ser) + L-serine + ATP = L-seryl-tRNA(Ser) + AMP + diphosphate + H(+)</text>
        <dbReference type="Rhea" id="RHEA:12292"/>
        <dbReference type="Rhea" id="RHEA-COMP:9669"/>
        <dbReference type="Rhea" id="RHEA-COMP:9703"/>
        <dbReference type="ChEBI" id="CHEBI:15378"/>
        <dbReference type="ChEBI" id="CHEBI:30616"/>
        <dbReference type="ChEBI" id="CHEBI:33019"/>
        <dbReference type="ChEBI" id="CHEBI:33384"/>
        <dbReference type="ChEBI" id="CHEBI:78442"/>
        <dbReference type="ChEBI" id="CHEBI:78533"/>
        <dbReference type="ChEBI" id="CHEBI:456215"/>
        <dbReference type="EC" id="6.1.1.11"/>
    </reaction>
</comment>
<dbReference type="UniPathway" id="UPA00906">
    <property type="reaction ID" value="UER00895"/>
</dbReference>
<dbReference type="EMBL" id="JTLV02000001">
    <property type="protein sequence ID" value="PQM30250.1"/>
    <property type="molecule type" value="Genomic_DNA"/>
</dbReference>
<feature type="binding site" evidence="13">
    <location>
        <position position="262"/>
    </location>
    <ligand>
        <name>L-serine</name>
        <dbReference type="ChEBI" id="CHEBI:33384"/>
    </ligand>
</feature>
<keyword evidence="8 12" id="KW-0648">Protein biosynthesis</keyword>
<dbReference type="CDD" id="cd00770">
    <property type="entry name" value="SerRS_core"/>
    <property type="match status" value="1"/>
</dbReference>
<dbReference type="InterPro" id="IPR010978">
    <property type="entry name" value="tRNA-bd_arm"/>
</dbReference>
<comment type="pathway">
    <text evidence="2 12">Aminoacyl-tRNA biosynthesis; selenocysteinyl-tRNA(Sec) biosynthesis; L-seryl-tRNA(Sec) from L-serine and tRNA(Sec): step 1/1.</text>
</comment>
<organism evidence="17 18">
    <name type="scientific">Spiroplasma poulsonii</name>
    <dbReference type="NCBI Taxonomy" id="2138"/>
    <lineage>
        <taxon>Bacteria</taxon>
        <taxon>Bacillati</taxon>
        <taxon>Mycoplasmatota</taxon>
        <taxon>Mollicutes</taxon>
        <taxon>Entomoplasmatales</taxon>
        <taxon>Spiroplasmataceae</taxon>
        <taxon>Spiroplasma</taxon>
    </lineage>
</organism>
<feature type="coiled-coil region" evidence="15">
    <location>
        <begin position="1"/>
        <end position="51"/>
    </location>
</feature>
<evidence type="ECO:0000256" key="14">
    <source>
        <dbReference type="PIRSR" id="PIRSR001529-2"/>
    </source>
</evidence>
<dbReference type="OrthoDB" id="9804647at2"/>
<accession>A0A2P6F9X8</accession>
<feature type="binding site" evidence="13">
    <location>
        <position position="382"/>
    </location>
    <ligand>
        <name>L-serine</name>
        <dbReference type="ChEBI" id="CHEBI:33384"/>
    </ligand>
</feature>
<feature type="binding site" evidence="12 14">
    <location>
        <begin position="262"/>
        <end position="264"/>
    </location>
    <ligand>
        <name>ATP</name>
        <dbReference type="ChEBI" id="CHEBI:30616"/>
    </ligand>
</feature>
<feature type="domain" description="Aminoacyl-transfer RNA synthetases class-II family profile" evidence="16">
    <location>
        <begin position="173"/>
        <end position="409"/>
    </location>
</feature>
<gene>
    <name evidence="12 17" type="primary">serS</name>
    <name evidence="17" type="ORF">SMSRO_SF000050</name>
</gene>
<dbReference type="Gene3D" id="1.10.287.40">
    <property type="entry name" value="Serine-tRNA synthetase, tRNA binding domain"/>
    <property type="match status" value="1"/>
</dbReference>
<evidence type="ECO:0000256" key="12">
    <source>
        <dbReference type="HAMAP-Rule" id="MF_00176"/>
    </source>
</evidence>
<keyword evidence="7 12" id="KW-0067">ATP-binding</keyword>
<evidence type="ECO:0000313" key="18">
    <source>
        <dbReference type="Proteomes" id="UP000031565"/>
    </source>
</evidence>
<feature type="coiled-coil region" evidence="15">
    <location>
        <begin position="78"/>
        <end position="105"/>
    </location>
</feature>
<proteinExistence type="inferred from homology"/>
<comment type="subcellular location">
    <subcellularLocation>
        <location evidence="1 12">Cytoplasm</location>
    </subcellularLocation>
</comment>
<keyword evidence="15" id="KW-0175">Coiled coil</keyword>
<comment type="caution">
    <text evidence="17">The sequence shown here is derived from an EMBL/GenBank/DDBJ whole genome shotgun (WGS) entry which is preliminary data.</text>
</comment>
<feature type="binding site" evidence="12">
    <location>
        <begin position="231"/>
        <end position="233"/>
    </location>
    <ligand>
        <name>L-serine</name>
        <dbReference type="ChEBI" id="CHEBI:33384"/>
    </ligand>
</feature>
<feature type="binding site" evidence="12 14">
    <location>
        <begin position="349"/>
        <end position="352"/>
    </location>
    <ligand>
        <name>ATP</name>
        <dbReference type="ChEBI" id="CHEBI:30616"/>
    </ligand>
</feature>
<dbReference type="InterPro" id="IPR015866">
    <property type="entry name" value="Ser-tRNA-synth_1_N"/>
</dbReference>
<evidence type="ECO:0000256" key="10">
    <source>
        <dbReference type="ARBA" id="ARBA00047929"/>
    </source>
</evidence>
<comment type="similarity">
    <text evidence="3 12">Belongs to the class-II aminoacyl-tRNA synthetase family. Type-1 seryl-tRNA synthetase subfamily.</text>
</comment>